<protein>
    <recommendedName>
        <fullName evidence="4">Alpha/beta hydrolase family protein</fullName>
    </recommendedName>
</protein>
<dbReference type="SUPFAM" id="SSF53474">
    <property type="entry name" value="alpha/beta-Hydrolases"/>
    <property type="match status" value="1"/>
</dbReference>
<dbReference type="InterPro" id="IPR029058">
    <property type="entry name" value="AB_hydrolase_fold"/>
</dbReference>
<evidence type="ECO:0000256" key="1">
    <source>
        <dbReference type="SAM" id="SignalP"/>
    </source>
</evidence>
<dbReference type="OrthoDB" id="55081at2"/>
<name>A0A318S717_9DEIO</name>
<accession>A0A318S717</accession>
<dbReference type="EMBL" id="QJSX01000008">
    <property type="protein sequence ID" value="PYE53565.1"/>
    <property type="molecule type" value="Genomic_DNA"/>
</dbReference>
<evidence type="ECO:0008006" key="4">
    <source>
        <dbReference type="Google" id="ProtNLM"/>
    </source>
</evidence>
<evidence type="ECO:0000313" key="3">
    <source>
        <dbReference type="Proteomes" id="UP000248326"/>
    </source>
</evidence>
<keyword evidence="3" id="KW-1185">Reference proteome</keyword>
<organism evidence="2 3">
    <name type="scientific">Deinococcus yavapaiensis KR-236</name>
    <dbReference type="NCBI Taxonomy" id="694435"/>
    <lineage>
        <taxon>Bacteria</taxon>
        <taxon>Thermotogati</taxon>
        <taxon>Deinococcota</taxon>
        <taxon>Deinococci</taxon>
        <taxon>Deinococcales</taxon>
        <taxon>Deinococcaceae</taxon>
        <taxon>Deinococcus</taxon>
    </lineage>
</organism>
<reference evidence="2 3" key="1">
    <citation type="submission" date="2018-06" db="EMBL/GenBank/DDBJ databases">
        <title>Genomic Encyclopedia of Type Strains, Phase IV (KMG-IV): sequencing the most valuable type-strain genomes for metagenomic binning, comparative biology and taxonomic classification.</title>
        <authorList>
            <person name="Goeker M."/>
        </authorList>
    </citation>
    <scope>NUCLEOTIDE SEQUENCE [LARGE SCALE GENOMIC DNA]</scope>
    <source>
        <strain evidence="2 3">DSM 18048</strain>
    </source>
</reference>
<feature type="chain" id="PRO_5016367530" description="Alpha/beta hydrolase family protein" evidence="1">
    <location>
        <begin position="19"/>
        <end position="464"/>
    </location>
</feature>
<sequence length="464" mass="50032">MKHALLAVIFCFSFGAAALDARPPLRVERTGAVAPGTPARYNASITLRYGNLTRPDRVLILAPGFLGGAGSLDRVARQLVDLDPDLAVWTVDRRSNLLEPQDRLRAASDAELHRIARDGLRALAPENVAFMKEWGLDVTLRDMRAAVLEARTLTPNVLLGGHSLGATLATLYAAYDFDGAPGWKDLTGLVLLDGTLGMNALPKLSAEQYQSGFTWNFLPVPGVRDLGRMPYVNYPNVFGPDRASRAAALARIAAKDPNGTCDANITRFPVTNLAAAMLQVEGIYSPMPMLAVTTGRATNVRESYNWAAVLLNGAAGFAARDPFNVRDSSKPVGWQQDERAPTNALDFVNRYWTPESDFAEWYFPTRLALDIAAAGFDTRGTPFEKTLRVWHAKGVRLPVLGVSAQNGLTTAASYEALRANLGSPVTVRALPGYAHLDVVTATSNEVARTIVGWAEPTTATASGE</sequence>
<evidence type="ECO:0000313" key="2">
    <source>
        <dbReference type="EMBL" id="PYE53565.1"/>
    </source>
</evidence>
<dbReference type="RefSeq" id="WP_110886929.1">
    <property type="nucleotide sequence ID" value="NZ_QJSX01000008.1"/>
</dbReference>
<dbReference type="Proteomes" id="UP000248326">
    <property type="component" value="Unassembled WGS sequence"/>
</dbReference>
<feature type="signal peptide" evidence="1">
    <location>
        <begin position="1"/>
        <end position="18"/>
    </location>
</feature>
<comment type="caution">
    <text evidence="2">The sequence shown here is derived from an EMBL/GenBank/DDBJ whole genome shotgun (WGS) entry which is preliminary data.</text>
</comment>
<dbReference type="AlphaFoldDB" id="A0A318S717"/>
<keyword evidence="1" id="KW-0732">Signal</keyword>
<proteinExistence type="predicted"/>
<dbReference type="Gene3D" id="3.40.50.1820">
    <property type="entry name" value="alpha/beta hydrolase"/>
    <property type="match status" value="1"/>
</dbReference>
<gene>
    <name evidence="2" type="ORF">DES52_10894</name>
</gene>